<evidence type="ECO:0000313" key="2">
    <source>
        <dbReference type="Proteomes" id="UP000244929"/>
    </source>
</evidence>
<dbReference type="EMBL" id="CP029186">
    <property type="protein sequence ID" value="AWH86840.1"/>
    <property type="molecule type" value="Genomic_DNA"/>
</dbReference>
<accession>A0A2S1R2E5</accession>
<sequence>MKNIELIEELQNKISTIYLKEQLFPLRGENDSYEIDNKPILIWHGDVTRHCWCHYKAHFNFDDNIDELLYSSDEIVYFTAHLYLYRPYISTPLRDAYSIEGKMIYPALYNLPRKRYDMYIGIVFEKIYNYWDRIGDLIAAFFPHLFKGNIYLNTTIKGLKDKYNGNENFEWLLNFVNNEYSDFNTQRINIVHYTSHNTSTKSQQLRQVTDYNETKLLSEKILNFPDYFKEMNELAKTGFIKTRRFLDDVNKVENYKCPDLS</sequence>
<dbReference type="Proteomes" id="UP000244929">
    <property type="component" value="Chromosome"/>
</dbReference>
<dbReference type="OrthoDB" id="1423106at2"/>
<proteinExistence type="predicted"/>
<name>A0A2S1R2E5_9FLAO</name>
<gene>
    <name evidence="1" type="ORF">HYN59_17765</name>
</gene>
<dbReference type="AlphaFoldDB" id="A0A2S1R2E5"/>
<dbReference type="KEGG" id="falb:HYN59_17765"/>
<dbReference type="RefSeq" id="WP_108779562.1">
    <property type="nucleotide sequence ID" value="NZ_CP029186.1"/>
</dbReference>
<keyword evidence="2" id="KW-1185">Reference proteome</keyword>
<reference evidence="1 2" key="1">
    <citation type="submission" date="2018-04" db="EMBL/GenBank/DDBJ databases">
        <title>Genome sequencing of Flavobacterium sp. HYN0059.</title>
        <authorList>
            <person name="Yi H."/>
            <person name="Baek C."/>
        </authorList>
    </citation>
    <scope>NUCLEOTIDE SEQUENCE [LARGE SCALE GENOMIC DNA]</scope>
    <source>
        <strain evidence="1 2">HYN0059</strain>
    </source>
</reference>
<organism evidence="1 2">
    <name type="scientific">Flavobacterium album</name>
    <dbReference type="NCBI Taxonomy" id="2175091"/>
    <lineage>
        <taxon>Bacteria</taxon>
        <taxon>Pseudomonadati</taxon>
        <taxon>Bacteroidota</taxon>
        <taxon>Flavobacteriia</taxon>
        <taxon>Flavobacteriales</taxon>
        <taxon>Flavobacteriaceae</taxon>
        <taxon>Flavobacterium</taxon>
    </lineage>
</organism>
<protein>
    <submittedName>
        <fullName evidence="1">Uncharacterized protein</fullName>
    </submittedName>
</protein>
<evidence type="ECO:0000313" key="1">
    <source>
        <dbReference type="EMBL" id="AWH86840.1"/>
    </source>
</evidence>